<evidence type="ECO:0000256" key="1">
    <source>
        <dbReference type="SAM" id="MobiDB-lite"/>
    </source>
</evidence>
<dbReference type="GeneID" id="85316812"/>
<proteinExistence type="predicted"/>
<dbReference type="Proteomes" id="UP001172101">
    <property type="component" value="Unassembled WGS sequence"/>
</dbReference>
<feature type="transmembrane region" description="Helical" evidence="2">
    <location>
        <begin position="59"/>
        <end position="79"/>
    </location>
</feature>
<name>A0AA40B612_9PEZI</name>
<dbReference type="AlphaFoldDB" id="A0AA40B612"/>
<evidence type="ECO:0000256" key="3">
    <source>
        <dbReference type="SAM" id="SignalP"/>
    </source>
</evidence>
<dbReference type="RefSeq" id="XP_060301205.1">
    <property type="nucleotide sequence ID" value="XM_060433541.1"/>
</dbReference>
<evidence type="ECO:0000256" key="2">
    <source>
        <dbReference type="SAM" id="Phobius"/>
    </source>
</evidence>
<accession>A0AA40B612</accession>
<keyword evidence="2" id="KW-0812">Transmembrane</keyword>
<gene>
    <name evidence="4" type="ORF">B0T26DRAFT_167469</name>
</gene>
<sequence>MQILFFFSSFTFVCSLLLFSSPACSRTKYPNYFLTSLVCLTQYFFWGLPVLLYHCYRWYTNFFFFCFLFGSGRFSFFFFLHVERARREGLALVYLLLTSSSNPIIPLLPRNTKPGERGNQPSSVNEYKRRARYH</sequence>
<feature type="transmembrane region" description="Helical" evidence="2">
    <location>
        <begin position="32"/>
        <end position="52"/>
    </location>
</feature>
<evidence type="ECO:0000313" key="5">
    <source>
        <dbReference type="Proteomes" id="UP001172101"/>
    </source>
</evidence>
<keyword evidence="2" id="KW-1133">Transmembrane helix</keyword>
<evidence type="ECO:0000313" key="4">
    <source>
        <dbReference type="EMBL" id="KAK0728350.1"/>
    </source>
</evidence>
<reference evidence="4" key="1">
    <citation type="submission" date="2023-06" db="EMBL/GenBank/DDBJ databases">
        <title>Genome-scale phylogeny and comparative genomics of the fungal order Sordariales.</title>
        <authorList>
            <consortium name="Lawrence Berkeley National Laboratory"/>
            <person name="Hensen N."/>
            <person name="Bonometti L."/>
            <person name="Westerberg I."/>
            <person name="Brannstrom I.O."/>
            <person name="Guillou S."/>
            <person name="Cros-Aarteil S."/>
            <person name="Calhoun S."/>
            <person name="Haridas S."/>
            <person name="Kuo A."/>
            <person name="Mondo S."/>
            <person name="Pangilinan J."/>
            <person name="Riley R."/>
            <person name="LaButti K."/>
            <person name="Andreopoulos B."/>
            <person name="Lipzen A."/>
            <person name="Chen C."/>
            <person name="Yanf M."/>
            <person name="Daum C."/>
            <person name="Ng V."/>
            <person name="Clum A."/>
            <person name="Steindorff A."/>
            <person name="Ohm R."/>
            <person name="Martin F."/>
            <person name="Silar P."/>
            <person name="Natvig D."/>
            <person name="Lalanne C."/>
            <person name="Gautier V."/>
            <person name="Ament-velasquez S.L."/>
            <person name="Kruys A."/>
            <person name="Hutchinson M.I."/>
            <person name="Powell A.J."/>
            <person name="Barry K."/>
            <person name="Miller A.N."/>
            <person name="Grigoriev I.V."/>
            <person name="Debuchy R."/>
            <person name="Gladieux P."/>
            <person name="Thoren M.H."/>
            <person name="Johannesson H."/>
        </authorList>
    </citation>
    <scope>NUCLEOTIDE SEQUENCE</scope>
    <source>
        <strain evidence="4">SMH2392-1A</strain>
    </source>
</reference>
<organism evidence="4 5">
    <name type="scientific">Lasiosphaeria miniovina</name>
    <dbReference type="NCBI Taxonomy" id="1954250"/>
    <lineage>
        <taxon>Eukaryota</taxon>
        <taxon>Fungi</taxon>
        <taxon>Dikarya</taxon>
        <taxon>Ascomycota</taxon>
        <taxon>Pezizomycotina</taxon>
        <taxon>Sordariomycetes</taxon>
        <taxon>Sordariomycetidae</taxon>
        <taxon>Sordariales</taxon>
        <taxon>Lasiosphaeriaceae</taxon>
        <taxon>Lasiosphaeria</taxon>
    </lineage>
</organism>
<protein>
    <submittedName>
        <fullName evidence="4">Uncharacterized protein</fullName>
    </submittedName>
</protein>
<feature type="signal peptide" evidence="3">
    <location>
        <begin position="1"/>
        <end position="25"/>
    </location>
</feature>
<comment type="caution">
    <text evidence="4">The sequence shown here is derived from an EMBL/GenBank/DDBJ whole genome shotgun (WGS) entry which is preliminary data.</text>
</comment>
<feature type="region of interest" description="Disordered" evidence="1">
    <location>
        <begin position="109"/>
        <end position="134"/>
    </location>
</feature>
<dbReference type="EMBL" id="JAUIRO010000002">
    <property type="protein sequence ID" value="KAK0728350.1"/>
    <property type="molecule type" value="Genomic_DNA"/>
</dbReference>
<feature type="chain" id="PRO_5041391653" evidence="3">
    <location>
        <begin position="26"/>
        <end position="134"/>
    </location>
</feature>
<keyword evidence="3" id="KW-0732">Signal</keyword>
<keyword evidence="2" id="KW-0472">Membrane</keyword>
<keyword evidence="5" id="KW-1185">Reference proteome</keyword>